<dbReference type="GO" id="GO:0032453">
    <property type="term" value="F:histone H3K4 demethylase activity"/>
    <property type="evidence" value="ECO:0007669"/>
    <property type="project" value="TreeGrafter"/>
</dbReference>
<dbReference type="Proteomes" id="UP000537825">
    <property type="component" value="Unassembled WGS sequence"/>
</dbReference>
<name>A0A7X4Y5Z0_9BACT</name>
<dbReference type="SUPFAM" id="SSF51197">
    <property type="entry name" value="Clavaminate synthase-like"/>
    <property type="match status" value="1"/>
</dbReference>
<dbReference type="PROSITE" id="PS51184">
    <property type="entry name" value="JMJC"/>
    <property type="match status" value="1"/>
</dbReference>
<dbReference type="RefSeq" id="WP_161662633.1">
    <property type="nucleotide sequence ID" value="NZ_CBCSLE010000070.1"/>
</dbReference>
<evidence type="ECO:0000313" key="6">
    <source>
        <dbReference type="Proteomes" id="UP000537825"/>
    </source>
</evidence>
<evidence type="ECO:0000256" key="1">
    <source>
        <dbReference type="ARBA" id="ARBA00001954"/>
    </source>
</evidence>
<dbReference type="GO" id="GO:0046872">
    <property type="term" value="F:metal ion binding"/>
    <property type="evidence" value="ECO:0007669"/>
    <property type="project" value="UniProtKB-KW"/>
</dbReference>
<dbReference type="GO" id="GO:0051864">
    <property type="term" value="F:histone H3K36 demethylase activity"/>
    <property type="evidence" value="ECO:0007669"/>
    <property type="project" value="TreeGrafter"/>
</dbReference>
<dbReference type="PANTHER" id="PTHR13096">
    <property type="entry name" value="MINA53 MYC INDUCED NUCLEAR ANTIGEN"/>
    <property type="match status" value="1"/>
</dbReference>
<sequence>MKPRLRSARTTRRQALAPASYAPSLEALLGDLTPEAFLADHWEKRFYRLSRGQPDFYAPLLSQAGLDHLVASALALDPTAVELLRSDLPRNRMKDPTRAPDAQLLQAGYEAGSTLRVNAAHRFSTSIRDLCLSLEQRLSAPVNVNLYCSPARSQGVQAHFDRHDVLVLQVAGRKTWSLSPPPVDLPLEYVPPFRFENLEDAQRFRVTRHQPSQVDNSSPTQRFTLEPGDLLYLPRGHVHEARTDGGHSLHLTVGFKSITYADCLASAVFQRAHQEPRLRRGLPPGFASDSAAWDELRGEFRRLGEALFQSLDPDAAVSEVVEVLMRSRSRVSGLTLGSEEDAARVHVRSQVQRRFGPLMRYREGDGKATLQFGQRAVSVPADFGEALRFILRTPRFQVGELPGPLDDEGRVTLVRRLTHEGLFHIVSSNDG</sequence>
<evidence type="ECO:0000256" key="2">
    <source>
        <dbReference type="ARBA" id="ARBA00022723"/>
    </source>
</evidence>
<dbReference type="InterPro" id="IPR039994">
    <property type="entry name" value="NO66-like"/>
</dbReference>
<dbReference type="InterPro" id="IPR003347">
    <property type="entry name" value="JmjC_dom"/>
</dbReference>
<keyword evidence="3" id="KW-0408">Iron</keyword>
<comment type="caution">
    <text evidence="5">The sequence shown here is derived from an EMBL/GenBank/DDBJ whole genome shotgun (WGS) entry which is preliminary data.</text>
</comment>
<accession>A0A7X4Y5Z0</accession>
<protein>
    <recommendedName>
        <fullName evidence="4">JmjC domain-containing protein</fullName>
    </recommendedName>
</protein>
<gene>
    <name evidence="5" type="ORF">GTZ93_02840</name>
</gene>
<evidence type="ECO:0000256" key="3">
    <source>
        <dbReference type="ARBA" id="ARBA00023004"/>
    </source>
</evidence>
<comment type="cofactor">
    <cofactor evidence="1">
        <name>Fe(2+)</name>
        <dbReference type="ChEBI" id="CHEBI:29033"/>
    </cofactor>
</comment>
<keyword evidence="2" id="KW-0479">Metal-binding</keyword>
<dbReference type="Gene3D" id="2.60.120.650">
    <property type="entry name" value="Cupin"/>
    <property type="match status" value="1"/>
</dbReference>
<dbReference type="EMBL" id="JAAAPK010000001">
    <property type="protein sequence ID" value="NBC38749.1"/>
    <property type="molecule type" value="Genomic_DNA"/>
</dbReference>
<keyword evidence="6" id="KW-1185">Reference proteome</keyword>
<proteinExistence type="predicted"/>
<organism evidence="5 6">
    <name type="scientific">Corallococcus exiguus</name>
    <dbReference type="NCBI Taxonomy" id="83462"/>
    <lineage>
        <taxon>Bacteria</taxon>
        <taxon>Pseudomonadati</taxon>
        <taxon>Myxococcota</taxon>
        <taxon>Myxococcia</taxon>
        <taxon>Myxococcales</taxon>
        <taxon>Cystobacterineae</taxon>
        <taxon>Myxococcaceae</taxon>
        <taxon>Corallococcus</taxon>
    </lineage>
</organism>
<dbReference type="Pfam" id="PF08007">
    <property type="entry name" value="JmjC_2"/>
    <property type="match status" value="1"/>
</dbReference>
<evidence type="ECO:0000259" key="4">
    <source>
        <dbReference type="PROSITE" id="PS51184"/>
    </source>
</evidence>
<reference evidence="5 6" key="1">
    <citation type="submission" date="2020-01" db="EMBL/GenBank/DDBJ databases">
        <title>The draft genome sequence of Corallococcus exiguus DSM 14696.</title>
        <authorList>
            <person name="Zhang X."/>
            <person name="Zhu H."/>
        </authorList>
    </citation>
    <scope>NUCLEOTIDE SEQUENCE [LARGE SCALE GENOMIC DNA]</scope>
    <source>
        <strain evidence="5 6">DSM 14696</strain>
    </source>
</reference>
<dbReference type="PANTHER" id="PTHR13096:SF9">
    <property type="entry name" value="BIFUNCTIONAL LYSINE-SPECIFIC DEMETHYLASE AND HISTIDYL-HYDROXYLASE"/>
    <property type="match status" value="1"/>
</dbReference>
<feature type="domain" description="JmjC" evidence="4">
    <location>
        <begin position="119"/>
        <end position="272"/>
    </location>
</feature>
<evidence type="ECO:0000313" key="5">
    <source>
        <dbReference type="EMBL" id="NBC38749.1"/>
    </source>
</evidence>
<dbReference type="AlphaFoldDB" id="A0A7X4Y5Z0"/>